<evidence type="ECO:0000256" key="1">
    <source>
        <dbReference type="SAM" id="MobiDB-lite"/>
    </source>
</evidence>
<dbReference type="Proteomes" id="UP001286313">
    <property type="component" value="Unassembled WGS sequence"/>
</dbReference>
<name>A0AAE1JXW7_PETCI</name>
<protein>
    <submittedName>
        <fullName evidence="2">Uncharacterized protein</fullName>
    </submittedName>
</protein>
<sequence length="71" mass="8055">MRLAASRNLPPPQFPSISSSERPGKTTKLSDRLLKLAVTRNLRLTAKDLKNMYTNTWDPLNGIVNRSDTRM</sequence>
<comment type="caution">
    <text evidence="2">The sequence shown here is derived from an EMBL/GenBank/DDBJ whole genome shotgun (WGS) entry which is preliminary data.</text>
</comment>
<dbReference type="EMBL" id="JAWQEG010004634">
    <property type="protein sequence ID" value="KAK3860781.1"/>
    <property type="molecule type" value="Genomic_DNA"/>
</dbReference>
<dbReference type="AlphaFoldDB" id="A0AAE1JXW7"/>
<feature type="region of interest" description="Disordered" evidence="1">
    <location>
        <begin position="1"/>
        <end position="29"/>
    </location>
</feature>
<evidence type="ECO:0000313" key="3">
    <source>
        <dbReference type="Proteomes" id="UP001286313"/>
    </source>
</evidence>
<evidence type="ECO:0000313" key="2">
    <source>
        <dbReference type="EMBL" id="KAK3860781.1"/>
    </source>
</evidence>
<proteinExistence type="predicted"/>
<reference evidence="2" key="1">
    <citation type="submission" date="2023-10" db="EMBL/GenBank/DDBJ databases">
        <title>Genome assemblies of two species of porcelain crab, Petrolisthes cinctipes and Petrolisthes manimaculis (Anomura: Porcellanidae).</title>
        <authorList>
            <person name="Angst P."/>
        </authorList>
    </citation>
    <scope>NUCLEOTIDE SEQUENCE</scope>
    <source>
        <strain evidence="2">PB745_01</strain>
        <tissue evidence="2">Gill</tissue>
    </source>
</reference>
<accession>A0AAE1JXW7</accession>
<gene>
    <name evidence="2" type="ORF">Pcinc_033188</name>
</gene>
<keyword evidence="3" id="KW-1185">Reference proteome</keyword>
<organism evidence="2 3">
    <name type="scientific">Petrolisthes cinctipes</name>
    <name type="common">Flat porcelain crab</name>
    <dbReference type="NCBI Taxonomy" id="88211"/>
    <lineage>
        <taxon>Eukaryota</taxon>
        <taxon>Metazoa</taxon>
        <taxon>Ecdysozoa</taxon>
        <taxon>Arthropoda</taxon>
        <taxon>Crustacea</taxon>
        <taxon>Multicrustacea</taxon>
        <taxon>Malacostraca</taxon>
        <taxon>Eumalacostraca</taxon>
        <taxon>Eucarida</taxon>
        <taxon>Decapoda</taxon>
        <taxon>Pleocyemata</taxon>
        <taxon>Anomura</taxon>
        <taxon>Galatheoidea</taxon>
        <taxon>Porcellanidae</taxon>
        <taxon>Petrolisthes</taxon>
    </lineage>
</organism>